<accession>A0ABD3DSA8</accession>
<keyword evidence="2" id="KW-1185">Reference proteome</keyword>
<dbReference type="InterPro" id="IPR008480">
    <property type="entry name" value="DUF761_pln"/>
</dbReference>
<sequence length="168" mass="19835">MSFLKLKKLLPNKKMWKVFTNKLQIKLHKLNKSKANKKSKFQSHKYSKRTRLGWPSLSIRQKKFKHKHKPRLPHSSLIHLQKTTPPVYVDQLFIEPVSVSKTKEEPKPENKLVMTSDHEKSEIAEADEMWESMVMTSSQTQGINERADEFIARFRKQMHSQELLARSL</sequence>
<gene>
    <name evidence="1" type="ORF">CASFOL_010147</name>
</gene>
<proteinExistence type="predicted"/>
<protein>
    <submittedName>
        <fullName evidence="1">Uncharacterized protein</fullName>
    </submittedName>
</protein>
<dbReference type="Pfam" id="PF05553">
    <property type="entry name" value="DUF761"/>
    <property type="match status" value="1"/>
</dbReference>
<dbReference type="AlphaFoldDB" id="A0ABD3DSA8"/>
<comment type="caution">
    <text evidence="1">The sequence shown here is derived from an EMBL/GenBank/DDBJ whole genome shotgun (WGS) entry which is preliminary data.</text>
</comment>
<dbReference type="EMBL" id="JAVIJP010000013">
    <property type="protein sequence ID" value="KAL3644967.1"/>
    <property type="molecule type" value="Genomic_DNA"/>
</dbReference>
<name>A0ABD3DSA8_9LAMI</name>
<evidence type="ECO:0000313" key="1">
    <source>
        <dbReference type="EMBL" id="KAL3644967.1"/>
    </source>
</evidence>
<reference evidence="2" key="1">
    <citation type="journal article" date="2024" name="IScience">
        <title>Strigolactones Initiate the Formation of Haustorium-like Structures in Castilleja.</title>
        <authorList>
            <person name="Buerger M."/>
            <person name="Peterson D."/>
            <person name="Chory J."/>
        </authorList>
    </citation>
    <scope>NUCLEOTIDE SEQUENCE [LARGE SCALE GENOMIC DNA]</scope>
</reference>
<organism evidence="1 2">
    <name type="scientific">Castilleja foliolosa</name>
    <dbReference type="NCBI Taxonomy" id="1961234"/>
    <lineage>
        <taxon>Eukaryota</taxon>
        <taxon>Viridiplantae</taxon>
        <taxon>Streptophyta</taxon>
        <taxon>Embryophyta</taxon>
        <taxon>Tracheophyta</taxon>
        <taxon>Spermatophyta</taxon>
        <taxon>Magnoliopsida</taxon>
        <taxon>eudicotyledons</taxon>
        <taxon>Gunneridae</taxon>
        <taxon>Pentapetalae</taxon>
        <taxon>asterids</taxon>
        <taxon>lamiids</taxon>
        <taxon>Lamiales</taxon>
        <taxon>Orobanchaceae</taxon>
        <taxon>Pedicularideae</taxon>
        <taxon>Castillejinae</taxon>
        <taxon>Castilleja</taxon>
    </lineage>
</organism>
<dbReference type="Proteomes" id="UP001632038">
    <property type="component" value="Unassembled WGS sequence"/>
</dbReference>
<evidence type="ECO:0000313" key="2">
    <source>
        <dbReference type="Proteomes" id="UP001632038"/>
    </source>
</evidence>